<keyword evidence="2" id="KW-1185">Reference proteome</keyword>
<sequence length="112" mass="12607">MIRRNWYKSLPFAVSKQKGEYKACGTKGVFSGKGEWQICVCASESRGKVCVAAEKVCCTHGISCDVDAYMAHFNPQRPVVCLSIRSKIYNLLNRVTILRLLYTTPLENPFPD</sequence>
<reference evidence="2" key="1">
    <citation type="journal article" date="2022" name="Mol. Ecol. Resour.">
        <title>The genomes of chicory, endive, great burdock and yacon provide insights into Asteraceae palaeo-polyploidization history and plant inulin production.</title>
        <authorList>
            <person name="Fan W."/>
            <person name="Wang S."/>
            <person name="Wang H."/>
            <person name="Wang A."/>
            <person name="Jiang F."/>
            <person name="Liu H."/>
            <person name="Zhao H."/>
            <person name="Xu D."/>
            <person name="Zhang Y."/>
        </authorList>
    </citation>
    <scope>NUCLEOTIDE SEQUENCE [LARGE SCALE GENOMIC DNA]</scope>
    <source>
        <strain evidence="2">cv. Punajuju</strain>
    </source>
</reference>
<comment type="caution">
    <text evidence="1">The sequence shown here is derived from an EMBL/GenBank/DDBJ whole genome shotgun (WGS) entry which is preliminary data.</text>
</comment>
<gene>
    <name evidence="1" type="ORF">L2E82_11904</name>
</gene>
<evidence type="ECO:0000313" key="1">
    <source>
        <dbReference type="EMBL" id="KAI3781876.1"/>
    </source>
</evidence>
<evidence type="ECO:0000313" key="2">
    <source>
        <dbReference type="Proteomes" id="UP001055811"/>
    </source>
</evidence>
<reference evidence="1 2" key="2">
    <citation type="journal article" date="2022" name="Mol. Ecol. Resour.">
        <title>The genomes of chicory, endive, great burdock and yacon provide insights into Asteraceae paleo-polyploidization history and plant inulin production.</title>
        <authorList>
            <person name="Fan W."/>
            <person name="Wang S."/>
            <person name="Wang H."/>
            <person name="Wang A."/>
            <person name="Jiang F."/>
            <person name="Liu H."/>
            <person name="Zhao H."/>
            <person name="Xu D."/>
            <person name="Zhang Y."/>
        </authorList>
    </citation>
    <scope>NUCLEOTIDE SEQUENCE [LARGE SCALE GENOMIC DNA]</scope>
    <source>
        <strain evidence="2">cv. Punajuju</strain>
        <tissue evidence="1">Leaves</tissue>
    </source>
</reference>
<name>A0ACB9GFM7_CICIN</name>
<dbReference type="EMBL" id="CM042010">
    <property type="protein sequence ID" value="KAI3781876.1"/>
    <property type="molecule type" value="Genomic_DNA"/>
</dbReference>
<accession>A0ACB9GFM7</accession>
<proteinExistence type="predicted"/>
<protein>
    <submittedName>
        <fullName evidence="1">Uncharacterized protein</fullName>
    </submittedName>
</protein>
<dbReference type="Proteomes" id="UP001055811">
    <property type="component" value="Linkage Group LG02"/>
</dbReference>
<organism evidence="1 2">
    <name type="scientific">Cichorium intybus</name>
    <name type="common">Chicory</name>
    <dbReference type="NCBI Taxonomy" id="13427"/>
    <lineage>
        <taxon>Eukaryota</taxon>
        <taxon>Viridiplantae</taxon>
        <taxon>Streptophyta</taxon>
        <taxon>Embryophyta</taxon>
        <taxon>Tracheophyta</taxon>
        <taxon>Spermatophyta</taxon>
        <taxon>Magnoliopsida</taxon>
        <taxon>eudicotyledons</taxon>
        <taxon>Gunneridae</taxon>
        <taxon>Pentapetalae</taxon>
        <taxon>asterids</taxon>
        <taxon>campanulids</taxon>
        <taxon>Asterales</taxon>
        <taxon>Asteraceae</taxon>
        <taxon>Cichorioideae</taxon>
        <taxon>Cichorieae</taxon>
        <taxon>Cichoriinae</taxon>
        <taxon>Cichorium</taxon>
    </lineage>
</organism>